<evidence type="ECO:0000313" key="1">
    <source>
        <dbReference type="EMBL" id="AWX93927.1"/>
    </source>
</evidence>
<evidence type="ECO:0008006" key="3">
    <source>
        <dbReference type="Google" id="ProtNLM"/>
    </source>
</evidence>
<evidence type="ECO:0000313" key="2">
    <source>
        <dbReference type="Proteomes" id="UP000249922"/>
    </source>
</evidence>
<dbReference type="InterPro" id="IPR036388">
    <property type="entry name" value="WH-like_DNA-bd_sf"/>
</dbReference>
<gene>
    <name evidence="1" type="ORF">DPM13_15625</name>
</gene>
<name>A0ABN5M7B2_9RHOB</name>
<dbReference type="Proteomes" id="UP000249922">
    <property type="component" value="Chromosome"/>
</dbReference>
<dbReference type="Gene3D" id="1.10.10.10">
    <property type="entry name" value="Winged helix-like DNA-binding domain superfamily/Winged helix DNA-binding domain"/>
    <property type="match status" value="1"/>
</dbReference>
<dbReference type="SUPFAM" id="SSF46785">
    <property type="entry name" value="Winged helix' DNA-binding domain"/>
    <property type="match status" value="1"/>
</dbReference>
<sequence length="88" mass="9249">MPRRAEADGMGWAGGIGPALAKELGIKATPVETTWGFRVSRSPVRAALKQLEEAGVLTSGERSGYRLVDAQAAQTAPRAVAGIWTDGR</sequence>
<proteinExistence type="predicted"/>
<keyword evidence="2" id="KW-1185">Reference proteome</keyword>
<dbReference type="RefSeq" id="WP_112888349.1">
    <property type="nucleotide sequence ID" value="NZ_CP030239.1"/>
</dbReference>
<organism evidence="1 2">
    <name type="scientific">Paracoccus mutanolyticus</name>
    <dbReference type="NCBI Taxonomy" id="1499308"/>
    <lineage>
        <taxon>Bacteria</taxon>
        <taxon>Pseudomonadati</taxon>
        <taxon>Pseudomonadota</taxon>
        <taxon>Alphaproteobacteria</taxon>
        <taxon>Rhodobacterales</taxon>
        <taxon>Paracoccaceae</taxon>
        <taxon>Paracoccus</taxon>
    </lineage>
</organism>
<dbReference type="InterPro" id="IPR036390">
    <property type="entry name" value="WH_DNA-bd_sf"/>
</dbReference>
<accession>A0ABN5M7B2</accession>
<protein>
    <recommendedName>
        <fullName evidence="3">HTH gntR-type domain-containing protein</fullName>
    </recommendedName>
</protein>
<dbReference type="EMBL" id="CP030239">
    <property type="protein sequence ID" value="AWX93927.1"/>
    <property type="molecule type" value="Genomic_DNA"/>
</dbReference>
<reference evidence="1 2" key="1">
    <citation type="submission" date="2018-06" db="EMBL/GenBank/DDBJ databases">
        <title>Complete genome sequence of Paracoccus mutanolyticus strain RSP-02 isolated from cellulosic waste.</title>
        <authorList>
            <person name="Amrutha R.N."/>
            <person name="Shrivastav A."/>
            <person name="Buddana S.K."/>
            <person name="Deshpande U."/>
            <person name="Prakasham R.S."/>
        </authorList>
    </citation>
    <scope>NUCLEOTIDE SEQUENCE [LARGE SCALE GENOMIC DNA]</scope>
    <source>
        <strain evidence="1 2">RSP-02</strain>
    </source>
</reference>